<accession>K8F1N2</accession>
<evidence type="ECO:0000256" key="1">
    <source>
        <dbReference type="SAM" id="MobiDB-lite"/>
    </source>
</evidence>
<gene>
    <name evidence="3" type="ORF">Bathy03g01860</name>
</gene>
<feature type="transmembrane region" description="Helical" evidence="2">
    <location>
        <begin position="351"/>
        <end position="367"/>
    </location>
</feature>
<dbReference type="AlphaFoldDB" id="K8F1N2"/>
<dbReference type="PANTHER" id="PTHR35322">
    <property type="entry name" value="PROTEIN CPR-5"/>
    <property type="match status" value="1"/>
</dbReference>
<proteinExistence type="predicted"/>
<dbReference type="OrthoDB" id="10687872at2759"/>
<dbReference type="Proteomes" id="UP000198341">
    <property type="component" value="Chromosome 3"/>
</dbReference>
<name>K8F1N2_9CHLO</name>
<reference evidence="3 4" key="1">
    <citation type="submission" date="2011-10" db="EMBL/GenBank/DDBJ databases">
        <authorList>
            <person name="Genoscope - CEA"/>
        </authorList>
    </citation>
    <scope>NUCLEOTIDE SEQUENCE [LARGE SCALE GENOMIC DNA]</scope>
    <source>
        <strain evidence="3 4">RCC 1105</strain>
    </source>
</reference>
<keyword evidence="2" id="KW-0812">Transmembrane</keyword>
<evidence type="ECO:0000313" key="3">
    <source>
        <dbReference type="EMBL" id="CCO15403.1"/>
    </source>
</evidence>
<keyword evidence="2" id="KW-0472">Membrane</keyword>
<feature type="compositionally biased region" description="Acidic residues" evidence="1">
    <location>
        <begin position="108"/>
        <end position="118"/>
    </location>
</feature>
<organism evidence="3 4">
    <name type="scientific">Bathycoccus prasinos</name>
    <dbReference type="NCBI Taxonomy" id="41875"/>
    <lineage>
        <taxon>Eukaryota</taxon>
        <taxon>Viridiplantae</taxon>
        <taxon>Chlorophyta</taxon>
        <taxon>Mamiellophyceae</taxon>
        <taxon>Mamiellales</taxon>
        <taxon>Bathycoccaceae</taxon>
        <taxon>Bathycoccus</taxon>
    </lineage>
</organism>
<dbReference type="GO" id="GO:0006952">
    <property type="term" value="P:defense response"/>
    <property type="evidence" value="ECO:0007669"/>
    <property type="project" value="InterPro"/>
</dbReference>
<dbReference type="GeneID" id="19016724"/>
<dbReference type="RefSeq" id="XP_007513966.1">
    <property type="nucleotide sequence ID" value="XM_007513904.1"/>
</dbReference>
<protein>
    <submittedName>
        <fullName evidence="3">Uncharacterized protein</fullName>
    </submittedName>
</protein>
<dbReference type="GO" id="GO:0010090">
    <property type="term" value="P:trichome morphogenesis"/>
    <property type="evidence" value="ECO:0007669"/>
    <property type="project" value="InterPro"/>
</dbReference>
<sequence>MSSSSSSVSSSSSPRGFQAARERLNLQKQHDREGNGGMDVFLKRTDAGRYLSSLFFEKDDNTKWILNVAGVLFLCVMCVFALAGFEHVFRGGGGGVVVEAKPPVLSEREEEKEEEVKEEEEKTTTKTLSVESIQNMTEDELRVLELSVKMRDVLSKEKSNALREARLSVERKQLEAKLAGLDLKKESNETMKTTNDMKRESLEFKMKLNREKVFREDVADALRTGLVVVCGALVYFGWNVIRDAWLNESEICYSSSSSSSSSFSLIPANLAYFFATFINRLEKLWCVSKTFAKAAITSVASLYCSKIVVKFGLLSGTNSTVSPLSSIALTLGVGGGYLGRKFVRYLRGDEFAFLFLWTTYVAIVFLANESADRLGREILQSTLRRVLFRFIVGFLVPIIVASVPFREAFFV</sequence>
<feature type="region of interest" description="Disordered" evidence="1">
    <location>
        <begin position="105"/>
        <end position="127"/>
    </location>
</feature>
<evidence type="ECO:0000256" key="2">
    <source>
        <dbReference type="SAM" id="Phobius"/>
    </source>
</evidence>
<feature type="transmembrane region" description="Helical" evidence="2">
    <location>
        <begin position="387"/>
        <end position="405"/>
    </location>
</feature>
<dbReference type="InterPro" id="IPR044708">
    <property type="entry name" value="CPR5"/>
</dbReference>
<dbReference type="GO" id="GO:0010150">
    <property type="term" value="P:leaf senescence"/>
    <property type="evidence" value="ECO:0007669"/>
    <property type="project" value="InterPro"/>
</dbReference>
<evidence type="ECO:0000313" key="4">
    <source>
        <dbReference type="Proteomes" id="UP000198341"/>
    </source>
</evidence>
<keyword evidence="2" id="KW-1133">Transmembrane helix</keyword>
<dbReference type="PANTHER" id="PTHR35322:SF2">
    <property type="entry name" value="PROTEIN CPR-5"/>
    <property type="match status" value="1"/>
</dbReference>
<dbReference type="EMBL" id="FO082276">
    <property type="protein sequence ID" value="CCO15403.1"/>
    <property type="molecule type" value="Genomic_DNA"/>
</dbReference>
<feature type="transmembrane region" description="Helical" evidence="2">
    <location>
        <begin position="64"/>
        <end position="85"/>
    </location>
</feature>
<dbReference type="KEGG" id="bpg:Bathy03g01860"/>
<keyword evidence="4" id="KW-1185">Reference proteome</keyword>